<organism evidence="3 4">
    <name type="scientific">Dryococelus australis</name>
    <dbReference type="NCBI Taxonomy" id="614101"/>
    <lineage>
        <taxon>Eukaryota</taxon>
        <taxon>Metazoa</taxon>
        <taxon>Ecdysozoa</taxon>
        <taxon>Arthropoda</taxon>
        <taxon>Hexapoda</taxon>
        <taxon>Insecta</taxon>
        <taxon>Pterygota</taxon>
        <taxon>Neoptera</taxon>
        <taxon>Polyneoptera</taxon>
        <taxon>Phasmatodea</taxon>
        <taxon>Verophasmatodea</taxon>
        <taxon>Anareolatae</taxon>
        <taxon>Phasmatidae</taxon>
        <taxon>Eurycanthinae</taxon>
        <taxon>Dryococelus</taxon>
    </lineage>
</organism>
<name>A0ABQ9H861_9NEOP</name>
<dbReference type="SUPFAM" id="SSF48264">
    <property type="entry name" value="Cytochrome P450"/>
    <property type="match status" value="1"/>
</dbReference>
<evidence type="ECO:0000313" key="4">
    <source>
        <dbReference type="Proteomes" id="UP001159363"/>
    </source>
</evidence>
<keyword evidence="2" id="KW-0472">Membrane</keyword>
<evidence type="ECO:0000256" key="2">
    <source>
        <dbReference type="SAM" id="Phobius"/>
    </source>
</evidence>
<keyword evidence="1" id="KW-0503">Monooxygenase</keyword>
<reference evidence="3 4" key="1">
    <citation type="submission" date="2023-02" db="EMBL/GenBank/DDBJ databases">
        <title>LHISI_Scaffold_Assembly.</title>
        <authorList>
            <person name="Stuart O.P."/>
            <person name="Cleave R."/>
            <person name="Magrath M.J.L."/>
            <person name="Mikheyev A.S."/>
        </authorList>
    </citation>
    <scope>NUCLEOTIDE SEQUENCE [LARGE SCALE GENOMIC DNA]</scope>
    <source>
        <strain evidence="3">Daus_M_001</strain>
        <tissue evidence="3">Leg muscle</tissue>
    </source>
</reference>
<dbReference type="Gene3D" id="1.10.630.10">
    <property type="entry name" value="Cytochrome P450"/>
    <property type="match status" value="1"/>
</dbReference>
<keyword evidence="2" id="KW-0812">Transmembrane</keyword>
<dbReference type="EMBL" id="JARBHB010000006">
    <property type="protein sequence ID" value="KAJ8880489.1"/>
    <property type="molecule type" value="Genomic_DNA"/>
</dbReference>
<evidence type="ECO:0000313" key="3">
    <source>
        <dbReference type="EMBL" id="KAJ8880489.1"/>
    </source>
</evidence>
<protein>
    <submittedName>
        <fullName evidence="3">Uncharacterized protein</fullName>
    </submittedName>
</protein>
<proteinExistence type="predicted"/>
<keyword evidence="4" id="KW-1185">Reference proteome</keyword>
<feature type="transmembrane region" description="Helical" evidence="2">
    <location>
        <begin position="28"/>
        <end position="52"/>
    </location>
</feature>
<keyword evidence="2" id="KW-1133">Transmembrane helix</keyword>
<evidence type="ECO:0000256" key="1">
    <source>
        <dbReference type="ARBA" id="ARBA00023033"/>
    </source>
</evidence>
<sequence length="167" mass="19090">MRGKHIPGMFQVHNEGRKRLDVLSCKMSVLKCCNCSGLLVAFVVIAVLSVWISRNQQLGGQDASEDVLQYTKELCHRYGSVVRLWDGSHLLVSLSDARDIAVVFNSPSMQAFCFITWQFSDPTFSRQIIDTYVGTFCEKSRVMTKRLDQHSDELPFDILYYTKPCRL</sequence>
<dbReference type="Proteomes" id="UP001159363">
    <property type="component" value="Chromosome 5"/>
</dbReference>
<keyword evidence="1" id="KW-0560">Oxidoreductase</keyword>
<accession>A0ABQ9H861</accession>
<comment type="caution">
    <text evidence="3">The sequence shown here is derived from an EMBL/GenBank/DDBJ whole genome shotgun (WGS) entry which is preliminary data.</text>
</comment>
<gene>
    <name evidence="3" type="ORF">PR048_016959</name>
</gene>
<dbReference type="InterPro" id="IPR036396">
    <property type="entry name" value="Cyt_P450_sf"/>
</dbReference>